<protein>
    <recommendedName>
        <fullName evidence="5">Glycosyltransferase RgtA/B/C/D-like domain-containing protein</fullName>
    </recommendedName>
</protein>
<evidence type="ECO:0000313" key="3">
    <source>
        <dbReference type="EMBL" id="PIY71505.1"/>
    </source>
</evidence>
<sequence length="514" mass="59927">MFKKIPNSIKIFLTLFFVFFITASGNTDSIDGTTHMYLAKKMYLNKSISFSKKELFRELAVQINTTNKQYYSIYNFGYAILLIPGVALSENIHHLLNVHSTNWPFKPDIIFILYGNILNGFIISLIGLFIYSIIKSYDKSLIKNNRLILLIIASVLSTNLFVQGHHQFAHPSFILFFLLSFIFLHKYILNEKKINLLFFSCFYALTASVYNATFVLLIPTFIIYYCLSVSVKKWNIFYLFTFAPAILVQLMWNFMRYGNIFHTGYTELKLQLYETNFLNIIHHFIALTIGTDKGLFIQNPLLIIPFIILLLKMIKKVKITPFDAFFIVLTCSYFINYSSATIWHGESTYGPRYLSPLIPVAIIYLFLQKNVFNKYGKLILVLTVAGLFVQLPGLLIPHFSIPYLAPYYCKDTIHRYFDIRCSPIKVGLSHLIKRRIKETVVTTSNIGKINNISLNYPDTAKPFRTIYPDPLFDRFSKYKTKEYPINQKMMDDIYSFTLDIWWIKGVLYKNVFNL</sequence>
<keyword evidence="1" id="KW-0812">Transmembrane</keyword>
<keyword evidence="2" id="KW-0732">Signal</keyword>
<gene>
    <name evidence="3" type="ORF">COY87_05830</name>
</gene>
<proteinExistence type="predicted"/>
<feature type="transmembrane region" description="Helical" evidence="1">
    <location>
        <begin position="168"/>
        <end position="189"/>
    </location>
</feature>
<comment type="caution">
    <text evidence="3">The sequence shown here is derived from an EMBL/GenBank/DDBJ whole genome shotgun (WGS) entry which is preliminary data.</text>
</comment>
<accession>A0A2M7QHP7</accession>
<feature type="chain" id="PRO_5014721217" description="Glycosyltransferase RgtA/B/C/D-like domain-containing protein" evidence="2">
    <location>
        <begin position="24"/>
        <end position="514"/>
    </location>
</feature>
<organism evidence="3 4">
    <name type="scientific">Candidatus Roizmanbacteria bacterium CG_4_10_14_0_8_um_filter_33_9</name>
    <dbReference type="NCBI Taxonomy" id="1974826"/>
    <lineage>
        <taxon>Bacteria</taxon>
        <taxon>Candidatus Roizmaniibacteriota</taxon>
    </lineage>
</organism>
<keyword evidence="1" id="KW-1133">Transmembrane helix</keyword>
<evidence type="ECO:0000313" key="4">
    <source>
        <dbReference type="Proteomes" id="UP000229401"/>
    </source>
</evidence>
<evidence type="ECO:0000256" key="2">
    <source>
        <dbReference type="SAM" id="SignalP"/>
    </source>
</evidence>
<evidence type="ECO:0008006" key="5">
    <source>
        <dbReference type="Google" id="ProtNLM"/>
    </source>
</evidence>
<keyword evidence="1" id="KW-0472">Membrane</keyword>
<feature type="transmembrane region" description="Helical" evidence="1">
    <location>
        <begin position="146"/>
        <end position="162"/>
    </location>
</feature>
<feature type="transmembrane region" description="Helical" evidence="1">
    <location>
        <begin position="349"/>
        <end position="367"/>
    </location>
</feature>
<feature type="transmembrane region" description="Helical" evidence="1">
    <location>
        <begin position="324"/>
        <end position="343"/>
    </location>
</feature>
<feature type="signal peptide" evidence="2">
    <location>
        <begin position="1"/>
        <end position="23"/>
    </location>
</feature>
<feature type="transmembrane region" description="Helical" evidence="1">
    <location>
        <begin position="379"/>
        <end position="399"/>
    </location>
</feature>
<dbReference type="EMBL" id="PFLI01000195">
    <property type="protein sequence ID" value="PIY71505.1"/>
    <property type="molecule type" value="Genomic_DNA"/>
</dbReference>
<feature type="transmembrane region" description="Helical" evidence="1">
    <location>
        <begin position="295"/>
        <end position="312"/>
    </location>
</feature>
<feature type="transmembrane region" description="Helical" evidence="1">
    <location>
        <begin position="109"/>
        <end position="134"/>
    </location>
</feature>
<feature type="transmembrane region" description="Helical" evidence="1">
    <location>
        <begin position="196"/>
        <end position="224"/>
    </location>
</feature>
<feature type="transmembrane region" description="Helical" evidence="1">
    <location>
        <begin position="270"/>
        <end position="289"/>
    </location>
</feature>
<reference evidence="4" key="1">
    <citation type="submission" date="2017-09" db="EMBL/GenBank/DDBJ databases">
        <title>Depth-based differentiation of microbial function through sediment-hosted aquifers and enrichment of novel symbionts in the deep terrestrial subsurface.</title>
        <authorList>
            <person name="Probst A.J."/>
            <person name="Ladd B."/>
            <person name="Jarett J.K."/>
            <person name="Geller-Mcgrath D.E."/>
            <person name="Sieber C.M.K."/>
            <person name="Emerson J.B."/>
            <person name="Anantharaman K."/>
            <person name="Thomas B.C."/>
            <person name="Malmstrom R."/>
            <person name="Stieglmeier M."/>
            <person name="Klingl A."/>
            <person name="Woyke T."/>
            <person name="Ryan C.M."/>
            <person name="Banfield J.F."/>
        </authorList>
    </citation>
    <scope>NUCLEOTIDE SEQUENCE [LARGE SCALE GENOMIC DNA]</scope>
</reference>
<evidence type="ECO:0000256" key="1">
    <source>
        <dbReference type="SAM" id="Phobius"/>
    </source>
</evidence>
<name>A0A2M7QHP7_9BACT</name>
<feature type="transmembrane region" description="Helical" evidence="1">
    <location>
        <begin position="236"/>
        <end position="258"/>
    </location>
</feature>
<dbReference type="AlphaFoldDB" id="A0A2M7QHP7"/>
<dbReference type="Proteomes" id="UP000229401">
    <property type="component" value="Unassembled WGS sequence"/>
</dbReference>